<dbReference type="InterPro" id="IPR000073">
    <property type="entry name" value="AB_hydrolase_1"/>
</dbReference>
<dbReference type="AlphaFoldDB" id="A0A255GPH2"/>
<dbReference type="SUPFAM" id="SSF53474">
    <property type="entry name" value="alpha/beta-Hydrolases"/>
    <property type="match status" value="1"/>
</dbReference>
<dbReference type="RefSeq" id="WP_094404495.1">
    <property type="nucleotide sequence ID" value="NZ_NMVO01000001.1"/>
</dbReference>
<organism evidence="3 4">
    <name type="scientific">Enemella evansiae</name>
    <dbReference type="NCBI Taxonomy" id="2016499"/>
    <lineage>
        <taxon>Bacteria</taxon>
        <taxon>Bacillati</taxon>
        <taxon>Actinomycetota</taxon>
        <taxon>Actinomycetes</taxon>
        <taxon>Propionibacteriales</taxon>
        <taxon>Propionibacteriaceae</taxon>
        <taxon>Enemella</taxon>
    </lineage>
</organism>
<proteinExistence type="predicted"/>
<dbReference type="PANTHER" id="PTHR43329">
    <property type="entry name" value="EPOXIDE HYDROLASE"/>
    <property type="match status" value="1"/>
</dbReference>
<dbReference type="PRINTS" id="PR00412">
    <property type="entry name" value="EPOXHYDRLASE"/>
</dbReference>
<keyword evidence="1 3" id="KW-0378">Hydrolase</keyword>
<sequence length="378" mass="41192">MTGSSVYPVPDSIRSRFVPAVNGLTVHCLEAGPADPDAPAVLLLHGFPELAYSWRKVMPPLAEAGYRVIAPDFRGFGRTTGWSATWSSAADLRPFRLLTAVRDQLGLLQALGVRSVAAVVGHDFGAWVAPWCALVRPDVFRSLVVLSSPFAGPPSLATAGTDPRADWPARLAGLPRPRKHYQWYYSTPAANDDMVRAPQGVHDFLRAYFHMKSADWAGNRPHPLADASAEQLAELPTYYVMDIGATMPETVASEMPSAAEIATNTWLPDDELTVYVAEYRRVGFGGGLQWYRRATTGLDQAELELFSGRTIDVPTLYLAGASDWGTHQVPGALEKMQTSACTNLIGTHLIDGAGHWAQQEQPEAVTRHLLDFLAEGDR</sequence>
<dbReference type="InterPro" id="IPR000639">
    <property type="entry name" value="Epox_hydrolase-like"/>
</dbReference>
<dbReference type="GO" id="GO:0016787">
    <property type="term" value="F:hydrolase activity"/>
    <property type="evidence" value="ECO:0007669"/>
    <property type="project" value="UniProtKB-KW"/>
</dbReference>
<feature type="domain" description="AB hydrolase-1" evidence="2">
    <location>
        <begin position="39"/>
        <end position="360"/>
    </location>
</feature>
<evidence type="ECO:0000259" key="2">
    <source>
        <dbReference type="Pfam" id="PF00561"/>
    </source>
</evidence>
<dbReference type="InterPro" id="IPR029058">
    <property type="entry name" value="AB_hydrolase_fold"/>
</dbReference>
<reference evidence="3 4" key="1">
    <citation type="submission" date="2017-07" db="EMBL/GenBank/DDBJ databases">
        <title>Draft whole genome sequences of clinical Proprionibacteriaceae strains.</title>
        <authorList>
            <person name="Bernier A.-M."/>
            <person name="Bernard K."/>
            <person name="Domingo M.-C."/>
        </authorList>
    </citation>
    <scope>NUCLEOTIDE SEQUENCE [LARGE SCALE GENOMIC DNA]</scope>
    <source>
        <strain evidence="3 4">NML 030167</strain>
    </source>
</reference>
<dbReference type="OrthoDB" id="812569at2"/>
<evidence type="ECO:0000313" key="3">
    <source>
        <dbReference type="EMBL" id="OYO17717.1"/>
    </source>
</evidence>
<accession>A0A255GPH2</accession>
<evidence type="ECO:0000313" key="4">
    <source>
        <dbReference type="Proteomes" id="UP000215896"/>
    </source>
</evidence>
<protein>
    <submittedName>
        <fullName evidence="3">Alpha/beta hydrolase</fullName>
    </submittedName>
</protein>
<evidence type="ECO:0000256" key="1">
    <source>
        <dbReference type="ARBA" id="ARBA00022801"/>
    </source>
</evidence>
<dbReference type="Pfam" id="PF00561">
    <property type="entry name" value="Abhydrolase_1"/>
    <property type="match status" value="1"/>
</dbReference>
<keyword evidence="4" id="KW-1185">Reference proteome</keyword>
<comment type="caution">
    <text evidence="3">The sequence shown here is derived from an EMBL/GenBank/DDBJ whole genome shotgun (WGS) entry which is preliminary data.</text>
</comment>
<gene>
    <name evidence="3" type="ORF">CGZ94_02195</name>
</gene>
<dbReference type="Gene3D" id="3.40.50.1820">
    <property type="entry name" value="alpha/beta hydrolase"/>
    <property type="match status" value="1"/>
</dbReference>
<dbReference type="Proteomes" id="UP000215896">
    <property type="component" value="Unassembled WGS sequence"/>
</dbReference>
<dbReference type="PRINTS" id="PR00111">
    <property type="entry name" value="ABHYDROLASE"/>
</dbReference>
<name>A0A255GPH2_9ACTN</name>
<dbReference type="EMBL" id="NMVO01000001">
    <property type="protein sequence ID" value="OYO17717.1"/>
    <property type="molecule type" value="Genomic_DNA"/>
</dbReference>